<comment type="subunit">
    <text evidence="4">Part of the 50S ribosomal subunit.</text>
</comment>
<dbReference type="AlphaFoldDB" id="A0A9D1CQA2"/>
<dbReference type="Proteomes" id="UP000886874">
    <property type="component" value="Unassembled WGS sequence"/>
</dbReference>
<dbReference type="InterPro" id="IPR023563">
    <property type="entry name" value="Ribosomal_uL13_CS"/>
</dbReference>
<dbReference type="InterPro" id="IPR036899">
    <property type="entry name" value="Ribosomal_uL13_sf"/>
</dbReference>
<dbReference type="PANTHER" id="PTHR11545">
    <property type="entry name" value="RIBOSOMAL PROTEIN L13"/>
    <property type="match status" value="1"/>
</dbReference>
<reference evidence="7" key="1">
    <citation type="submission" date="2020-10" db="EMBL/GenBank/DDBJ databases">
        <authorList>
            <person name="Gilroy R."/>
        </authorList>
    </citation>
    <scope>NUCLEOTIDE SEQUENCE</scope>
    <source>
        <strain evidence="7">ChiSjej2B20-13462</strain>
    </source>
</reference>
<evidence type="ECO:0000256" key="2">
    <source>
        <dbReference type="ARBA" id="ARBA00022980"/>
    </source>
</evidence>
<dbReference type="InterPro" id="IPR005823">
    <property type="entry name" value="Ribosomal_uL13_bac-type"/>
</dbReference>
<comment type="function">
    <text evidence="4 6">This protein is one of the early assembly proteins of the 50S ribosomal subunit, although it is not seen to bind rRNA by itself. It is important during the early stages of 50S assembly.</text>
</comment>
<proteinExistence type="inferred from homology"/>
<keyword evidence="2 4" id="KW-0689">Ribosomal protein</keyword>
<organism evidence="7 8">
    <name type="scientific">Candidatus Avoscillospira stercorigallinarum</name>
    <dbReference type="NCBI Taxonomy" id="2840708"/>
    <lineage>
        <taxon>Bacteria</taxon>
        <taxon>Bacillati</taxon>
        <taxon>Bacillota</taxon>
        <taxon>Clostridia</taxon>
        <taxon>Eubacteriales</taxon>
        <taxon>Oscillospiraceae</taxon>
        <taxon>Oscillospiraceae incertae sedis</taxon>
        <taxon>Candidatus Avoscillospira</taxon>
    </lineage>
</organism>
<comment type="similarity">
    <text evidence="1 4 5">Belongs to the universal ribosomal protein uL13 family.</text>
</comment>
<reference evidence="7" key="2">
    <citation type="journal article" date="2021" name="PeerJ">
        <title>Extensive microbial diversity within the chicken gut microbiome revealed by metagenomics and culture.</title>
        <authorList>
            <person name="Gilroy R."/>
            <person name="Ravi A."/>
            <person name="Getino M."/>
            <person name="Pursley I."/>
            <person name="Horton D.L."/>
            <person name="Alikhan N.F."/>
            <person name="Baker D."/>
            <person name="Gharbi K."/>
            <person name="Hall N."/>
            <person name="Watson M."/>
            <person name="Adriaenssens E.M."/>
            <person name="Foster-Nyarko E."/>
            <person name="Jarju S."/>
            <person name="Secka A."/>
            <person name="Antonio M."/>
            <person name="Oren A."/>
            <person name="Chaudhuri R.R."/>
            <person name="La Ragione R."/>
            <person name="Hildebrand F."/>
            <person name="Pallen M.J."/>
        </authorList>
    </citation>
    <scope>NUCLEOTIDE SEQUENCE</scope>
    <source>
        <strain evidence="7">ChiSjej2B20-13462</strain>
    </source>
</reference>
<dbReference type="NCBIfam" id="TIGR01066">
    <property type="entry name" value="rplM_bact"/>
    <property type="match status" value="1"/>
</dbReference>
<dbReference type="SUPFAM" id="SSF52161">
    <property type="entry name" value="Ribosomal protein L13"/>
    <property type="match status" value="1"/>
</dbReference>
<evidence type="ECO:0000256" key="6">
    <source>
        <dbReference type="RuleBase" id="RU003878"/>
    </source>
</evidence>
<dbReference type="CDD" id="cd00392">
    <property type="entry name" value="Ribosomal_L13"/>
    <property type="match status" value="1"/>
</dbReference>
<dbReference type="PROSITE" id="PS00783">
    <property type="entry name" value="RIBOSOMAL_L13"/>
    <property type="match status" value="1"/>
</dbReference>
<dbReference type="GO" id="GO:0003729">
    <property type="term" value="F:mRNA binding"/>
    <property type="evidence" value="ECO:0007669"/>
    <property type="project" value="TreeGrafter"/>
</dbReference>
<dbReference type="EMBL" id="DVFN01000114">
    <property type="protein sequence ID" value="HIQ70279.1"/>
    <property type="molecule type" value="Genomic_DNA"/>
</dbReference>
<evidence type="ECO:0000256" key="5">
    <source>
        <dbReference type="RuleBase" id="RU003877"/>
    </source>
</evidence>
<gene>
    <name evidence="4 6 7" type="primary">rplM</name>
    <name evidence="7" type="ORF">IAA67_08125</name>
</gene>
<evidence type="ECO:0000256" key="3">
    <source>
        <dbReference type="ARBA" id="ARBA00023274"/>
    </source>
</evidence>
<evidence type="ECO:0000313" key="8">
    <source>
        <dbReference type="Proteomes" id="UP000886874"/>
    </source>
</evidence>
<dbReference type="GO" id="GO:0003735">
    <property type="term" value="F:structural constituent of ribosome"/>
    <property type="evidence" value="ECO:0007669"/>
    <property type="project" value="InterPro"/>
</dbReference>
<keyword evidence="3 4" id="KW-0687">Ribonucleoprotein</keyword>
<dbReference type="GO" id="GO:0006412">
    <property type="term" value="P:translation"/>
    <property type="evidence" value="ECO:0007669"/>
    <property type="project" value="UniProtKB-UniRule"/>
</dbReference>
<comment type="caution">
    <text evidence="7">The sequence shown here is derived from an EMBL/GenBank/DDBJ whole genome shotgun (WGS) entry which is preliminary data.</text>
</comment>
<dbReference type="GO" id="GO:0022625">
    <property type="term" value="C:cytosolic large ribosomal subunit"/>
    <property type="evidence" value="ECO:0007669"/>
    <property type="project" value="TreeGrafter"/>
</dbReference>
<dbReference type="GO" id="GO:0017148">
    <property type="term" value="P:negative regulation of translation"/>
    <property type="evidence" value="ECO:0007669"/>
    <property type="project" value="TreeGrafter"/>
</dbReference>
<evidence type="ECO:0000313" key="7">
    <source>
        <dbReference type="EMBL" id="HIQ70279.1"/>
    </source>
</evidence>
<evidence type="ECO:0000256" key="1">
    <source>
        <dbReference type="ARBA" id="ARBA00006227"/>
    </source>
</evidence>
<protein>
    <recommendedName>
        <fullName evidence="4">Large ribosomal subunit protein uL13</fullName>
    </recommendedName>
</protein>
<accession>A0A9D1CQA2</accession>
<sequence>MSTTMAKKETVQRKWYVLDAAGKPLGRTAVTAAKLLRGKHKPDFTPNVDCGDFVIVVNVDKAILTGKKGEQKLYQHHTGWIGNLKEVKYRLLMEERPEFAMELAVKGMLPKNSLGRAALTRLKLYKGSEHNNAAQKPEAWTQD</sequence>
<name>A0A9D1CQA2_9FIRM</name>
<dbReference type="Pfam" id="PF00572">
    <property type="entry name" value="Ribosomal_L13"/>
    <property type="match status" value="1"/>
</dbReference>
<dbReference type="PANTHER" id="PTHR11545:SF2">
    <property type="entry name" value="LARGE RIBOSOMAL SUBUNIT PROTEIN UL13M"/>
    <property type="match status" value="1"/>
</dbReference>
<dbReference type="InterPro" id="IPR005822">
    <property type="entry name" value="Ribosomal_uL13"/>
</dbReference>
<dbReference type="Gene3D" id="3.90.1180.10">
    <property type="entry name" value="Ribosomal protein L13"/>
    <property type="match status" value="1"/>
</dbReference>
<dbReference type="PIRSF" id="PIRSF002181">
    <property type="entry name" value="Ribosomal_L13"/>
    <property type="match status" value="1"/>
</dbReference>
<evidence type="ECO:0000256" key="4">
    <source>
        <dbReference type="HAMAP-Rule" id="MF_01366"/>
    </source>
</evidence>
<dbReference type="HAMAP" id="MF_01366">
    <property type="entry name" value="Ribosomal_uL13"/>
    <property type="match status" value="1"/>
</dbReference>